<dbReference type="RefSeq" id="WP_101262323.1">
    <property type="nucleotide sequence ID" value="NZ_MVDD01000013.1"/>
</dbReference>
<gene>
    <name evidence="2" type="ORF">BZG02_15290</name>
</gene>
<keyword evidence="3" id="KW-1185">Reference proteome</keyword>
<accession>A0A2N3HU14</accession>
<dbReference type="Proteomes" id="UP000233535">
    <property type="component" value="Unassembled WGS sequence"/>
</dbReference>
<evidence type="ECO:0000313" key="3">
    <source>
        <dbReference type="Proteomes" id="UP000233535"/>
    </source>
</evidence>
<sequence length="160" mass="18525">MTRNNYKKEAKKSLKKSIVTFAPIAGTIAILLGFIIFKSVTVYNNSKLVNYDTELNGKIVKISEYKGQTFILFNGESKYWSIDNSSNHNFDPSFLGDFLILNDTILKTTCSDTIRVIRNNTEYIFLIGDRLLNSKEHSDTWIKLWRERRRIVNEKGSCKE</sequence>
<feature type="transmembrane region" description="Helical" evidence="1">
    <location>
        <begin position="21"/>
        <end position="40"/>
    </location>
</feature>
<keyword evidence="1" id="KW-0812">Transmembrane</keyword>
<name>A0A2N3HU14_9BACT</name>
<keyword evidence="1" id="KW-0472">Membrane</keyword>
<proteinExistence type="predicted"/>
<reference evidence="2 3" key="1">
    <citation type="journal article" date="2017" name="Front. Microbiol.">
        <title>Labilibaculum manganireducens gen. nov., sp. nov. and Labilibaculum filiforme sp. nov., Novel Bacteroidetes Isolated from Subsurface Sediments of the Baltic Sea.</title>
        <authorList>
            <person name="Vandieken V."/>
            <person name="Marshall I.P."/>
            <person name="Niemann H."/>
            <person name="Engelen B."/>
            <person name="Cypionka H."/>
        </authorList>
    </citation>
    <scope>NUCLEOTIDE SEQUENCE [LARGE SCALE GENOMIC DNA]</scope>
    <source>
        <strain evidence="2 3">59.16B</strain>
    </source>
</reference>
<organism evidence="2 3">
    <name type="scientific">Labilibaculum filiforme</name>
    <dbReference type="NCBI Taxonomy" id="1940526"/>
    <lineage>
        <taxon>Bacteria</taxon>
        <taxon>Pseudomonadati</taxon>
        <taxon>Bacteroidota</taxon>
        <taxon>Bacteroidia</taxon>
        <taxon>Marinilabiliales</taxon>
        <taxon>Marinifilaceae</taxon>
        <taxon>Labilibaculum</taxon>
    </lineage>
</organism>
<dbReference type="AlphaFoldDB" id="A0A2N3HU14"/>
<evidence type="ECO:0000313" key="2">
    <source>
        <dbReference type="EMBL" id="PKQ61552.1"/>
    </source>
</evidence>
<dbReference type="OrthoDB" id="1451427at2"/>
<evidence type="ECO:0000256" key="1">
    <source>
        <dbReference type="SAM" id="Phobius"/>
    </source>
</evidence>
<comment type="caution">
    <text evidence="2">The sequence shown here is derived from an EMBL/GenBank/DDBJ whole genome shotgun (WGS) entry which is preliminary data.</text>
</comment>
<dbReference type="EMBL" id="MVDD01000013">
    <property type="protein sequence ID" value="PKQ61552.1"/>
    <property type="molecule type" value="Genomic_DNA"/>
</dbReference>
<protein>
    <submittedName>
        <fullName evidence="2">Uncharacterized protein</fullName>
    </submittedName>
</protein>
<keyword evidence="1" id="KW-1133">Transmembrane helix</keyword>